<evidence type="ECO:0000313" key="3">
    <source>
        <dbReference type="EMBL" id="MFC4591532.1"/>
    </source>
</evidence>
<accession>A0ABV9ESF4</accession>
<organism evidence="3 4">
    <name type="scientific">Sphaerisporangium corydalis</name>
    <dbReference type="NCBI Taxonomy" id="1441875"/>
    <lineage>
        <taxon>Bacteria</taxon>
        <taxon>Bacillati</taxon>
        <taxon>Actinomycetota</taxon>
        <taxon>Actinomycetes</taxon>
        <taxon>Streptosporangiales</taxon>
        <taxon>Streptosporangiaceae</taxon>
        <taxon>Sphaerisporangium</taxon>
    </lineage>
</organism>
<proteinExistence type="predicted"/>
<dbReference type="Proteomes" id="UP001595891">
    <property type="component" value="Unassembled WGS sequence"/>
</dbReference>
<dbReference type="EMBL" id="JBHSFN010000034">
    <property type="protein sequence ID" value="MFC4591532.1"/>
    <property type="molecule type" value="Genomic_DNA"/>
</dbReference>
<feature type="region of interest" description="Disordered" evidence="2">
    <location>
        <begin position="459"/>
        <end position="480"/>
    </location>
</feature>
<feature type="compositionally biased region" description="Low complexity" evidence="2">
    <location>
        <begin position="462"/>
        <end position="473"/>
    </location>
</feature>
<gene>
    <name evidence="3" type="ORF">ACFO8L_35945</name>
</gene>
<sequence>MKSLRELAGNPAVREDGVEVSLRAGENALHVDGDLRTARKWFDRAYREGERQGESRAMARAALGLGGLWVHEHRTAADAGFVRARQRRALSLVDPRSHLALRLRARLAGEEDYATGAHDHVLALVAEARRAGDPVALAETLSLAHHCVLGPGHGALRLDLAQEMIGEAARTGRRSDLLMGLMWHTVDLFLEADPHAERRMEELRGHLARQNHLAVEFVVSAIEVMLSVRAGRLAHAEALAATCAERGRTVGDLDATGWHGAHMAAIRWYQGRLPELVPMLSELVNSPTLSQADNSYFAALAVAAATAGDRRLAAGALARLCGGDLARLPRSSSWLMSMYGVVEAANVLGDAETAAQAYALLLPYARRPVIASLGVVCLGSVQHSLGVAALTTGEVGRAVEHLTVAVRDNLALGHWPAVVLSRSRLGQALTLRHGARDEGARRELDMAAQDAAALGMIPPAGPATGPAGGTAADPGERPPVAQCRRRGRQWRIELGGRVVLVDHSVGMRHLATLLANPGYDIRATDLAAGPVLPGTAAADDAASDQPVLDEVAKAEYKRRLAQLQAEIDELEARDERRRAAELSAERQWLIEELAAATGMGGRARRFNGNDERARLAVGKAIRRALNRIMEADPVIGGELRATVQTGVRCCYRPG</sequence>
<evidence type="ECO:0008006" key="5">
    <source>
        <dbReference type="Google" id="ProtNLM"/>
    </source>
</evidence>
<dbReference type="RefSeq" id="WP_262846906.1">
    <property type="nucleotide sequence ID" value="NZ_JANZYP010000054.1"/>
</dbReference>
<name>A0ABV9ESF4_9ACTN</name>
<reference evidence="4" key="1">
    <citation type="journal article" date="2019" name="Int. J. Syst. Evol. Microbiol.">
        <title>The Global Catalogue of Microorganisms (GCM) 10K type strain sequencing project: providing services to taxonomists for standard genome sequencing and annotation.</title>
        <authorList>
            <consortium name="The Broad Institute Genomics Platform"/>
            <consortium name="The Broad Institute Genome Sequencing Center for Infectious Disease"/>
            <person name="Wu L."/>
            <person name="Ma J."/>
        </authorList>
    </citation>
    <scope>NUCLEOTIDE SEQUENCE [LARGE SCALE GENOMIC DNA]</scope>
    <source>
        <strain evidence="4">CCUG 49560</strain>
    </source>
</reference>
<evidence type="ECO:0000256" key="2">
    <source>
        <dbReference type="SAM" id="MobiDB-lite"/>
    </source>
</evidence>
<feature type="coiled-coil region" evidence="1">
    <location>
        <begin position="553"/>
        <end position="585"/>
    </location>
</feature>
<evidence type="ECO:0000313" key="4">
    <source>
        <dbReference type="Proteomes" id="UP001595891"/>
    </source>
</evidence>
<evidence type="ECO:0000256" key="1">
    <source>
        <dbReference type="SAM" id="Coils"/>
    </source>
</evidence>
<comment type="caution">
    <text evidence="3">The sequence shown here is derived from an EMBL/GenBank/DDBJ whole genome shotgun (WGS) entry which is preliminary data.</text>
</comment>
<protein>
    <recommendedName>
        <fullName evidence="5">LuxR family transcriptional regulator</fullName>
    </recommendedName>
</protein>
<keyword evidence="1" id="KW-0175">Coiled coil</keyword>
<keyword evidence="4" id="KW-1185">Reference proteome</keyword>